<keyword evidence="3" id="KW-1185">Reference proteome</keyword>
<dbReference type="InterPro" id="IPR005618">
    <property type="entry name" value="OMPW"/>
</dbReference>
<protein>
    <submittedName>
        <fullName evidence="2">OmpW family outer membrane protein</fullName>
    </submittedName>
</protein>
<dbReference type="Pfam" id="PF03922">
    <property type="entry name" value="OmpW"/>
    <property type="match status" value="1"/>
</dbReference>
<organism evidence="2 3">
    <name type="scientific">Candidatus Endonucleibacter bathymodioli</name>
    <dbReference type="NCBI Taxonomy" id="539814"/>
    <lineage>
        <taxon>Bacteria</taxon>
        <taxon>Pseudomonadati</taxon>
        <taxon>Pseudomonadota</taxon>
        <taxon>Gammaproteobacteria</taxon>
        <taxon>Oceanospirillales</taxon>
        <taxon>Endozoicomonadaceae</taxon>
        <taxon>Candidatus Endonucleibacter</taxon>
    </lineage>
</organism>
<dbReference type="PANTHER" id="PTHR36920">
    <property type="match status" value="1"/>
</dbReference>
<gene>
    <name evidence="2" type="ORF">QS748_06150</name>
</gene>
<reference evidence="2 3" key="1">
    <citation type="journal article" date="2023" name="bioRxiv">
        <title>An intranuclear bacterial parasite of deep-sea mussels expresses apoptosis inhibitors acquired from its host.</title>
        <authorList>
            <person name="Gonzalez Porras M.A."/>
            <person name="Assie A."/>
            <person name="Tietjen M."/>
            <person name="Violette M."/>
            <person name="Kleiner M."/>
            <person name="Gruber-Vodicka H."/>
            <person name="Dubilier N."/>
            <person name="Leisch N."/>
        </authorList>
    </citation>
    <scope>NUCLEOTIDE SEQUENCE [LARGE SCALE GENOMIC DNA]</scope>
    <source>
        <strain evidence="2">IAP13</strain>
    </source>
</reference>
<evidence type="ECO:0000313" key="2">
    <source>
        <dbReference type="EMBL" id="MDP0588786.1"/>
    </source>
</evidence>
<dbReference type="Gene3D" id="2.40.160.20">
    <property type="match status" value="1"/>
</dbReference>
<feature type="chain" id="PRO_5041744261" evidence="1">
    <location>
        <begin position="21"/>
        <end position="245"/>
    </location>
</feature>
<feature type="signal peptide" evidence="1">
    <location>
        <begin position="1"/>
        <end position="20"/>
    </location>
</feature>
<comment type="caution">
    <text evidence="2">The sequence shown here is derived from an EMBL/GenBank/DDBJ whole genome shotgun (WGS) entry which is preliminary data.</text>
</comment>
<dbReference type="PANTHER" id="PTHR36920:SF1">
    <property type="entry name" value="OUTER MEMBRANE PROTEIN W"/>
    <property type="match status" value="1"/>
</dbReference>
<name>A0AA90NXW7_9GAMM</name>
<evidence type="ECO:0000256" key="1">
    <source>
        <dbReference type="SAM" id="SignalP"/>
    </source>
</evidence>
<sequence length="245" mass="26378">MLKVILLSASTLAIAGVAHASDIEIRLEGAFFMPKGTVGAFDNSARNNALRDNSVDQKIDSFESLKVSIIKPFDDNISFVGSFYSPTEVVMEPETVLSVLTPPPGLAPATDSYGVSGKVKMILAQFGGEYTFPLSDEFHPFVGAGVAFAYFYNGGTKALLNPGGHAIEDFHVDKTITGYLSAGFKYNLSNTFALIGSVTYMPLEMDAGYQFSTYQTLPVTKSAAYDDIKLKVNPIILAMGASYKF</sequence>
<dbReference type="GO" id="GO:0055085">
    <property type="term" value="P:transmembrane transport"/>
    <property type="evidence" value="ECO:0007669"/>
    <property type="project" value="TreeGrafter"/>
</dbReference>
<proteinExistence type="predicted"/>
<dbReference type="AlphaFoldDB" id="A0AA90NXW7"/>
<dbReference type="Proteomes" id="UP001178148">
    <property type="component" value="Unassembled WGS sequence"/>
</dbReference>
<dbReference type="GO" id="GO:0019867">
    <property type="term" value="C:outer membrane"/>
    <property type="evidence" value="ECO:0007669"/>
    <property type="project" value="InterPro"/>
</dbReference>
<keyword evidence="1" id="KW-0732">Signal</keyword>
<dbReference type="InterPro" id="IPR011250">
    <property type="entry name" value="OMP/PagP_B-barrel"/>
</dbReference>
<accession>A0AA90NXW7</accession>
<dbReference type="EMBL" id="JASXSV010000007">
    <property type="protein sequence ID" value="MDP0588786.1"/>
    <property type="molecule type" value="Genomic_DNA"/>
</dbReference>
<evidence type="ECO:0000313" key="3">
    <source>
        <dbReference type="Proteomes" id="UP001178148"/>
    </source>
</evidence>
<dbReference type="SUPFAM" id="SSF56925">
    <property type="entry name" value="OMPA-like"/>
    <property type="match status" value="1"/>
</dbReference>